<name>A0A7W7ZWJ8_9ACTN</name>
<accession>A0A7W7ZWJ8</accession>
<evidence type="ECO:0000313" key="3">
    <source>
        <dbReference type="Proteomes" id="UP000568380"/>
    </source>
</evidence>
<gene>
    <name evidence="2" type="ORF">HNR40_000121</name>
</gene>
<evidence type="ECO:0000313" key="2">
    <source>
        <dbReference type="EMBL" id="MBB5074675.1"/>
    </source>
</evidence>
<protein>
    <recommendedName>
        <fullName evidence="4">PSK operon transcription factor</fullName>
    </recommendedName>
</protein>
<dbReference type="Proteomes" id="UP000568380">
    <property type="component" value="Unassembled WGS sequence"/>
</dbReference>
<evidence type="ECO:0008006" key="4">
    <source>
        <dbReference type="Google" id="ProtNLM"/>
    </source>
</evidence>
<comment type="caution">
    <text evidence="2">The sequence shown here is derived from an EMBL/GenBank/DDBJ whole genome shotgun (WGS) entry which is preliminary data.</text>
</comment>
<sequence length="84" mass="9603">MSLNIKNAEAEELARKLQRLTGESLTQTVIVAMTERLRRLEQRETDKAERLLAIGRDMARRMGEGYTSQDFDAMLYDEATGLPK</sequence>
<organism evidence="2 3">
    <name type="scientific">Nonomuraea endophytica</name>
    <dbReference type="NCBI Taxonomy" id="714136"/>
    <lineage>
        <taxon>Bacteria</taxon>
        <taxon>Bacillati</taxon>
        <taxon>Actinomycetota</taxon>
        <taxon>Actinomycetes</taxon>
        <taxon>Streptosporangiales</taxon>
        <taxon>Streptosporangiaceae</taxon>
        <taxon>Nonomuraea</taxon>
    </lineage>
</organism>
<dbReference type="Pfam" id="PF07704">
    <property type="entry name" value="PSK_trans_fac"/>
    <property type="match status" value="1"/>
</dbReference>
<reference evidence="2 3" key="1">
    <citation type="submission" date="2020-08" db="EMBL/GenBank/DDBJ databases">
        <title>Genomic Encyclopedia of Type Strains, Phase IV (KMG-IV): sequencing the most valuable type-strain genomes for metagenomic binning, comparative biology and taxonomic classification.</title>
        <authorList>
            <person name="Goeker M."/>
        </authorList>
    </citation>
    <scope>NUCLEOTIDE SEQUENCE [LARGE SCALE GENOMIC DNA]</scope>
    <source>
        <strain evidence="2 3">DSM 45385</strain>
    </source>
</reference>
<keyword evidence="1" id="KW-1277">Toxin-antitoxin system</keyword>
<dbReference type="EMBL" id="JACHIN010000001">
    <property type="protein sequence ID" value="MBB5074675.1"/>
    <property type="molecule type" value="Genomic_DNA"/>
</dbReference>
<dbReference type="AlphaFoldDB" id="A0A7W7ZWJ8"/>
<dbReference type="InterPro" id="IPR011660">
    <property type="entry name" value="VapB-like"/>
</dbReference>
<dbReference type="RefSeq" id="WP_184957679.1">
    <property type="nucleotide sequence ID" value="NZ_JACHIN010000001.1"/>
</dbReference>
<proteinExistence type="predicted"/>
<evidence type="ECO:0000256" key="1">
    <source>
        <dbReference type="ARBA" id="ARBA00022649"/>
    </source>
</evidence>
<keyword evidence="3" id="KW-1185">Reference proteome</keyword>